<dbReference type="Pfam" id="PF00069">
    <property type="entry name" value="Pkinase"/>
    <property type="match status" value="1"/>
</dbReference>
<sequence length="304" mass="35296">MIDVNILQSITTGSLETQIYEVYLSKSSQSTNQNNKFFLNAQEGYYIGKSISKSCNFSLKLLDNEINILKELNNDYIIKAIGLHETQQSKMLVLESYYCDLSDFIAQNSTPLPTFSLFDLRYMISDIAKGLEYLHSKQISHNDIKPSNILLDESCNVVLSDFGTASMSEGQSSEHLNYITSIMNKTYLAPEINGLAEQKIIHFNPFKSDIFSFGLTIFSLMFGGQLPYESDQYRNYDKKFKLLHSNPDLFFARQEYEQYIQYWKQQKEFKYSLFVEFIQSILNPDPLKRMTASQVLDHQWLENF</sequence>
<evidence type="ECO:0000259" key="1">
    <source>
        <dbReference type="PROSITE" id="PS50011"/>
    </source>
</evidence>
<dbReference type="OMA" id="MIIELLH"/>
<proteinExistence type="predicted"/>
<dbReference type="eggNOG" id="KOG0590">
    <property type="taxonomic scope" value="Eukaryota"/>
</dbReference>
<dbReference type="SMART" id="SM00220">
    <property type="entry name" value="S_TKc"/>
    <property type="match status" value="1"/>
</dbReference>
<dbReference type="InParanoid" id="I7MIC0"/>
<name>I7MIC0_TETTS</name>
<organism evidence="2 3">
    <name type="scientific">Tetrahymena thermophila (strain SB210)</name>
    <dbReference type="NCBI Taxonomy" id="312017"/>
    <lineage>
        <taxon>Eukaryota</taxon>
        <taxon>Sar</taxon>
        <taxon>Alveolata</taxon>
        <taxon>Ciliophora</taxon>
        <taxon>Intramacronucleata</taxon>
        <taxon>Oligohymenophorea</taxon>
        <taxon>Hymenostomatida</taxon>
        <taxon>Tetrahymenina</taxon>
        <taxon>Tetrahymenidae</taxon>
        <taxon>Tetrahymena</taxon>
    </lineage>
</organism>
<dbReference type="Gene3D" id="1.10.510.10">
    <property type="entry name" value="Transferase(Phosphotransferase) domain 1"/>
    <property type="match status" value="1"/>
</dbReference>
<dbReference type="PANTHER" id="PTHR24362">
    <property type="entry name" value="SERINE/THREONINE-PROTEIN KINASE NEK"/>
    <property type="match status" value="1"/>
</dbReference>
<dbReference type="KEGG" id="tet:TTHERM_00294770"/>
<dbReference type="EMBL" id="GG662740">
    <property type="protein sequence ID" value="EAR92864.1"/>
    <property type="molecule type" value="Genomic_DNA"/>
</dbReference>
<dbReference type="AlphaFoldDB" id="I7MIC0"/>
<keyword evidence="2" id="KW-0808">Transferase</keyword>
<dbReference type="PROSITE" id="PS00108">
    <property type="entry name" value="PROTEIN_KINASE_ST"/>
    <property type="match status" value="1"/>
</dbReference>
<dbReference type="HOGENOM" id="CLU_916703_0_0_1"/>
<evidence type="ECO:0000313" key="3">
    <source>
        <dbReference type="Proteomes" id="UP000009168"/>
    </source>
</evidence>
<feature type="domain" description="Protein kinase" evidence="1">
    <location>
        <begin position="4"/>
        <end position="301"/>
    </location>
</feature>
<dbReference type="InterPro" id="IPR000719">
    <property type="entry name" value="Prot_kinase_dom"/>
</dbReference>
<keyword evidence="3" id="KW-1185">Reference proteome</keyword>
<evidence type="ECO:0000313" key="2">
    <source>
        <dbReference type="EMBL" id="EAR92864.1"/>
    </source>
</evidence>
<gene>
    <name evidence="2" type="ORF">TTHERM_00294770</name>
</gene>
<dbReference type="GeneID" id="7833298"/>
<dbReference type="PANTHER" id="PTHR24362:SF309">
    <property type="entry name" value="PROTEIN KINASE DOMAIN-CONTAINING PROTEIN"/>
    <property type="match status" value="1"/>
</dbReference>
<dbReference type="Proteomes" id="UP000009168">
    <property type="component" value="Unassembled WGS sequence"/>
</dbReference>
<dbReference type="InterPro" id="IPR011009">
    <property type="entry name" value="Kinase-like_dom_sf"/>
</dbReference>
<dbReference type="InterPro" id="IPR008271">
    <property type="entry name" value="Ser/Thr_kinase_AS"/>
</dbReference>
<dbReference type="GO" id="GO:0004672">
    <property type="term" value="F:protein kinase activity"/>
    <property type="evidence" value="ECO:0007669"/>
    <property type="project" value="InterPro"/>
</dbReference>
<dbReference type="OrthoDB" id="290533at2759"/>
<dbReference type="RefSeq" id="XP_001013109.1">
    <property type="nucleotide sequence ID" value="XM_001013109.3"/>
</dbReference>
<accession>I7MIC0</accession>
<dbReference type="SUPFAM" id="SSF56112">
    <property type="entry name" value="Protein kinase-like (PK-like)"/>
    <property type="match status" value="1"/>
</dbReference>
<protein>
    <submittedName>
        <fullName evidence="2">Serine/Threonine kinase domain protein</fullName>
    </submittedName>
</protein>
<keyword evidence="2" id="KW-0418">Kinase</keyword>
<dbReference type="GO" id="GO:0005524">
    <property type="term" value="F:ATP binding"/>
    <property type="evidence" value="ECO:0007669"/>
    <property type="project" value="InterPro"/>
</dbReference>
<reference evidence="3" key="1">
    <citation type="journal article" date="2006" name="PLoS Biol.">
        <title>Macronuclear genome sequence of the ciliate Tetrahymena thermophila, a model eukaryote.</title>
        <authorList>
            <person name="Eisen J.A."/>
            <person name="Coyne R.S."/>
            <person name="Wu M."/>
            <person name="Wu D."/>
            <person name="Thiagarajan M."/>
            <person name="Wortman J.R."/>
            <person name="Badger J.H."/>
            <person name="Ren Q."/>
            <person name="Amedeo P."/>
            <person name="Jones K.M."/>
            <person name="Tallon L.J."/>
            <person name="Delcher A.L."/>
            <person name="Salzberg S.L."/>
            <person name="Silva J.C."/>
            <person name="Haas B.J."/>
            <person name="Majoros W.H."/>
            <person name="Farzad M."/>
            <person name="Carlton J.M."/>
            <person name="Smith R.K. Jr."/>
            <person name="Garg J."/>
            <person name="Pearlman R.E."/>
            <person name="Karrer K.M."/>
            <person name="Sun L."/>
            <person name="Manning G."/>
            <person name="Elde N.C."/>
            <person name="Turkewitz A.P."/>
            <person name="Asai D.J."/>
            <person name="Wilkes D.E."/>
            <person name="Wang Y."/>
            <person name="Cai H."/>
            <person name="Collins K."/>
            <person name="Stewart B.A."/>
            <person name="Lee S.R."/>
            <person name="Wilamowska K."/>
            <person name="Weinberg Z."/>
            <person name="Ruzzo W.L."/>
            <person name="Wloga D."/>
            <person name="Gaertig J."/>
            <person name="Frankel J."/>
            <person name="Tsao C.-C."/>
            <person name="Gorovsky M.A."/>
            <person name="Keeling P.J."/>
            <person name="Waller R.F."/>
            <person name="Patron N.J."/>
            <person name="Cherry J.M."/>
            <person name="Stover N.A."/>
            <person name="Krieger C.J."/>
            <person name="del Toro C."/>
            <person name="Ryder H.F."/>
            <person name="Williamson S.C."/>
            <person name="Barbeau R.A."/>
            <person name="Hamilton E.P."/>
            <person name="Orias E."/>
        </authorList>
    </citation>
    <scope>NUCLEOTIDE SEQUENCE [LARGE SCALE GENOMIC DNA]</scope>
    <source>
        <strain evidence="3">SB210</strain>
    </source>
</reference>
<dbReference type="PROSITE" id="PS50011">
    <property type="entry name" value="PROTEIN_KINASE_DOM"/>
    <property type="match status" value="1"/>
</dbReference>